<sequence length="68" mass="7903">MDKTGAWINAINKRIEMEGKKNHIEILKTEMEVLASRLEPHDTGHLHTAIYVLKHRVEELEKEVKKDG</sequence>
<gene>
    <name evidence="1" type="ORF">HX858_09100</name>
</gene>
<organism evidence="1 2">
    <name type="scientific">Marine Group I thaumarchaeote</name>
    <dbReference type="NCBI Taxonomy" id="2511932"/>
    <lineage>
        <taxon>Archaea</taxon>
        <taxon>Nitrososphaerota</taxon>
        <taxon>Marine Group I</taxon>
    </lineage>
</organism>
<proteinExistence type="predicted"/>
<reference evidence="1 2" key="1">
    <citation type="journal article" date="2019" name="Environ. Microbiol.">
        <title>Genomics insights into ecotype formation of ammonia-oxidizing archaea in the deep ocean.</title>
        <authorList>
            <person name="Wang Y."/>
            <person name="Huang J.M."/>
            <person name="Cui G.J."/>
            <person name="Nunoura T."/>
            <person name="Takaki Y."/>
            <person name="Li W.L."/>
            <person name="Li J."/>
            <person name="Gao Z.M."/>
            <person name="Takai K."/>
            <person name="Zhang A.Q."/>
            <person name="Stepanauskas R."/>
        </authorList>
    </citation>
    <scope>NUCLEOTIDE SEQUENCE [LARGE SCALE GENOMIC DNA]</scope>
    <source>
        <strain evidence="1 2">L15a</strain>
    </source>
</reference>
<accession>A0A7K4MWJ0</accession>
<dbReference type="EMBL" id="JACATH010000022">
    <property type="protein sequence ID" value="NWJ57882.1"/>
    <property type="molecule type" value="Genomic_DNA"/>
</dbReference>
<evidence type="ECO:0000313" key="1">
    <source>
        <dbReference type="EMBL" id="NWJ57882.1"/>
    </source>
</evidence>
<protein>
    <submittedName>
        <fullName evidence="1">Uncharacterized protein</fullName>
    </submittedName>
</protein>
<comment type="caution">
    <text evidence="1">The sequence shown here is derived from an EMBL/GenBank/DDBJ whole genome shotgun (WGS) entry which is preliminary data.</text>
</comment>
<evidence type="ECO:0000313" key="2">
    <source>
        <dbReference type="Proteomes" id="UP000575480"/>
    </source>
</evidence>
<dbReference type="Proteomes" id="UP000575480">
    <property type="component" value="Unassembled WGS sequence"/>
</dbReference>
<dbReference type="AlphaFoldDB" id="A0A7K4MWJ0"/>
<name>A0A7K4MWJ0_9ARCH</name>